<protein>
    <submittedName>
        <fullName evidence="1">Uncharacterized protein</fullName>
    </submittedName>
</protein>
<organism evidence="1 2">
    <name type="scientific">Cronobacter turicensis</name>
    <dbReference type="NCBI Taxonomy" id="413502"/>
    <lineage>
        <taxon>Bacteria</taxon>
        <taxon>Pseudomonadati</taxon>
        <taxon>Pseudomonadota</taxon>
        <taxon>Gammaproteobacteria</taxon>
        <taxon>Enterobacterales</taxon>
        <taxon>Enterobacteriaceae</taxon>
        <taxon>Cronobacter</taxon>
    </lineage>
</organism>
<evidence type="ECO:0000313" key="1">
    <source>
        <dbReference type="EMBL" id="XSF54516.1"/>
    </source>
</evidence>
<gene>
    <name evidence="1" type="ORF">BS411_000815</name>
</gene>
<sequence length="97" mass="10734">MIELNKNNDSNHWWVGNKRPEGVIVIAISDPYGILLNNNDHKVCGITGEACQYQENEISKTFELFVRGAGTLFLKEGTASEVAVAVGAVNQDFWHSL</sequence>
<dbReference type="EMBL" id="CP187984">
    <property type="protein sequence ID" value="XSF54516.1"/>
    <property type="molecule type" value="Genomic_DNA"/>
</dbReference>
<proteinExistence type="predicted"/>
<name>A0ACD5IS97_9ENTR</name>
<dbReference type="Proteomes" id="UP000244623">
    <property type="component" value="Chromosome"/>
</dbReference>
<reference evidence="1" key="1">
    <citation type="submission" date="2025-05" db="EMBL/GenBank/DDBJ databases">
        <title>FDA Reference Genome datasets for Cronobacter.</title>
        <authorList>
            <person name="Gopinath G.R."/>
        </authorList>
    </citation>
    <scope>NUCLEOTIDE SEQUENCE</scope>
    <source>
        <strain evidence="1">MOD1-Sh41s</strain>
    </source>
</reference>
<accession>A0ACD5IS97</accession>
<evidence type="ECO:0000313" key="2">
    <source>
        <dbReference type="Proteomes" id="UP000244623"/>
    </source>
</evidence>